<evidence type="ECO:0008006" key="3">
    <source>
        <dbReference type="Google" id="ProtNLM"/>
    </source>
</evidence>
<dbReference type="EMBL" id="CP040896">
    <property type="protein sequence ID" value="QDA59480.1"/>
    <property type="molecule type" value="Genomic_DNA"/>
</dbReference>
<reference evidence="1 2" key="1">
    <citation type="submission" date="2019-06" db="EMBL/GenBank/DDBJ databases">
        <authorList>
            <person name="Srinivasan S."/>
        </authorList>
    </citation>
    <scope>NUCLEOTIDE SEQUENCE [LARGE SCALE GENOMIC DNA]</scope>
    <source>
        <strain evidence="1 2">17J68-5</strain>
    </source>
</reference>
<organism evidence="1 2">
    <name type="scientific">Hymenobacter jejuensis</name>
    <dbReference type="NCBI Taxonomy" id="2502781"/>
    <lineage>
        <taxon>Bacteria</taxon>
        <taxon>Pseudomonadati</taxon>
        <taxon>Bacteroidota</taxon>
        <taxon>Cytophagia</taxon>
        <taxon>Cytophagales</taxon>
        <taxon>Hymenobacteraceae</taxon>
        <taxon>Hymenobacter</taxon>
    </lineage>
</organism>
<evidence type="ECO:0000313" key="2">
    <source>
        <dbReference type="Proteomes" id="UP000305398"/>
    </source>
</evidence>
<sequence length="129" mass="14329">MRQNLNISAFDEAAVRALAEFIEKERVNASPADRAAVINALGCFLGECIVRSFGGQWNRDTAGVVGVQLGAGTFINPFWYVERQWLYKLSDVITGLYASIPLRVAGGEEPRRRRTWIPVPLPPQRIVAT</sequence>
<dbReference type="AlphaFoldDB" id="A0A5B7ZWY7"/>
<evidence type="ECO:0000313" key="1">
    <source>
        <dbReference type="EMBL" id="QDA59480.1"/>
    </source>
</evidence>
<dbReference type="KEGG" id="hyj:FHG12_04880"/>
<proteinExistence type="predicted"/>
<accession>A0A5B7ZWY7</accession>
<keyword evidence="2" id="KW-1185">Reference proteome</keyword>
<dbReference type="RefSeq" id="WP_139514661.1">
    <property type="nucleotide sequence ID" value="NZ_CP040896.1"/>
</dbReference>
<dbReference type="OrthoDB" id="7933343at2"/>
<protein>
    <recommendedName>
        <fullName evidence="3">DUF3806 domain-containing protein</fullName>
    </recommendedName>
</protein>
<gene>
    <name evidence="1" type="ORF">FHG12_04880</name>
</gene>
<name>A0A5B7ZWY7_9BACT</name>
<dbReference type="Proteomes" id="UP000305398">
    <property type="component" value="Chromosome"/>
</dbReference>